<proteinExistence type="predicted"/>
<reference evidence="1 2" key="1">
    <citation type="journal article" date="2022" name="DNA Res.">
        <title>Chromosomal-level genome assembly of the orchid tree Bauhinia variegata (Leguminosae; Cercidoideae) supports the allotetraploid origin hypothesis of Bauhinia.</title>
        <authorList>
            <person name="Zhong Y."/>
            <person name="Chen Y."/>
            <person name="Zheng D."/>
            <person name="Pang J."/>
            <person name="Liu Y."/>
            <person name="Luo S."/>
            <person name="Meng S."/>
            <person name="Qian L."/>
            <person name="Wei D."/>
            <person name="Dai S."/>
            <person name="Zhou R."/>
        </authorList>
    </citation>
    <scope>NUCLEOTIDE SEQUENCE [LARGE SCALE GENOMIC DNA]</scope>
    <source>
        <strain evidence="1">BV-YZ2020</strain>
    </source>
</reference>
<evidence type="ECO:0000313" key="2">
    <source>
        <dbReference type="Proteomes" id="UP000828941"/>
    </source>
</evidence>
<gene>
    <name evidence="1" type="ORF">L6164_009034</name>
</gene>
<dbReference type="EMBL" id="CM039429">
    <property type="protein sequence ID" value="KAI4348298.1"/>
    <property type="molecule type" value="Genomic_DNA"/>
</dbReference>
<sequence length="240" mass="26339">MGSCASAHRNSQADMKLGLALGSKTDKHVIPPLPSNDSFRIDDIALKSQWSPSRSTKSFKDYGSKEEAFFDSKPWLESDTEDDFYSVNGDFTPSRGNTPVHHRYSSGTPNINKTPSSVHESSPTEKKKKLLELFRESLGDEQGDDEKNSGRLKMVNGEKQVKQTIHDVLLPISAQSTPYISGANSMCASERSMNDDENPVSVGGKTVKSVHCCLPSLASCRSFSERRRKMNPAIAANGKP</sequence>
<comment type="caution">
    <text evidence="1">The sequence shown here is derived from an EMBL/GenBank/DDBJ whole genome shotgun (WGS) entry which is preliminary data.</text>
</comment>
<name>A0ACB9PIC6_BAUVA</name>
<protein>
    <submittedName>
        <fullName evidence="1">Uncharacterized protein</fullName>
    </submittedName>
</protein>
<dbReference type="Proteomes" id="UP000828941">
    <property type="component" value="Chromosome 4"/>
</dbReference>
<accession>A0ACB9PIC6</accession>
<evidence type="ECO:0000313" key="1">
    <source>
        <dbReference type="EMBL" id="KAI4348298.1"/>
    </source>
</evidence>
<organism evidence="1 2">
    <name type="scientific">Bauhinia variegata</name>
    <name type="common">Purple orchid tree</name>
    <name type="synonym">Phanera variegata</name>
    <dbReference type="NCBI Taxonomy" id="167791"/>
    <lineage>
        <taxon>Eukaryota</taxon>
        <taxon>Viridiplantae</taxon>
        <taxon>Streptophyta</taxon>
        <taxon>Embryophyta</taxon>
        <taxon>Tracheophyta</taxon>
        <taxon>Spermatophyta</taxon>
        <taxon>Magnoliopsida</taxon>
        <taxon>eudicotyledons</taxon>
        <taxon>Gunneridae</taxon>
        <taxon>Pentapetalae</taxon>
        <taxon>rosids</taxon>
        <taxon>fabids</taxon>
        <taxon>Fabales</taxon>
        <taxon>Fabaceae</taxon>
        <taxon>Cercidoideae</taxon>
        <taxon>Cercideae</taxon>
        <taxon>Bauhiniinae</taxon>
        <taxon>Bauhinia</taxon>
    </lineage>
</organism>
<keyword evidence="2" id="KW-1185">Reference proteome</keyword>